<dbReference type="Pfam" id="PF00005">
    <property type="entry name" value="ABC_tran"/>
    <property type="match status" value="1"/>
</dbReference>
<evidence type="ECO:0000313" key="6">
    <source>
        <dbReference type="EMBL" id="MFB9817939.1"/>
    </source>
</evidence>
<sequence>MTTAPVDTRSTTSLLEVRDLKKHFPVRVGGREQTLRAVDGVSFSINRGETLGVIGESGCGKSTVARLVVGLMKPSDGTVEVDGGDIWARGQEGRERRLGLQMVFQDPASSMDPRRTVGQAIAEPLRARRARTSDDRIAEVLSLVGLKPEMAGRMPHQLSGGQQQRAAIARSLIANPSLVVHDESIASLDISIQAQILNLIVDLQDRLGVSYLFISHDLAAVQAISHRIVVMYLGEIVEAATSEQFVARPLHPYSVALRASALTPDPRIERHRDSVVLEGDVPSPLFPPSGCRFRTRCPLAQKICEEIKPPLAPAGDGRMVSCHFPGEAKLTIQEVPR</sequence>
<comment type="caution">
    <text evidence="6">The sequence shown here is derived from an EMBL/GenBank/DDBJ whole genome shotgun (WGS) entry which is preliminary data.</text>
</comment>
<dbReference type="EMBL" id="JBHMBC010000002">
    <property type="protein sequence ID" value="MFB9817939.1"/>
    <property type="molecule type" value="Genomic_DNA"/>
</dbReference>
<name>A0ABV5XUD9_ARTRM</name>
<proteinExistence type="inferred from homology"/>
<keyword evidence="3" id="KW-0547">Nucleotide-binding</keyword>
<dbReference type="InterPro" id="IPR050319">
    <property type="entry name" value="ABC_transp_ATP-bind"/>
</dbReference>
<accession>A0ABV5XUD9</accession>
<reference evidence="6 7" key="1">
    <citation type="submission" date="2024-09" db="EMBL/GenBank/DDBJ databases">
        <authorList>
            <person name="Sun Q."/>
            <person name="Mori K."/>
        </authorList>
    </citation>
    <scope>NUCLEOTIDE SEQUENCE [LARGE SCALE GENOMIC DNA]</scope>
    <source>
        <strain evidence="6 7">JCM 1334</strain>
    </source>
</reference>
<evidence type="ECO:0000256" key="2">
    <source>
        <dbReference type="ARBA" id="ARBA00022448"/>
    </source>
</evidence>
<evidence type="ECO:0000256" key="1">
    <source>
        <dbReference type="ARBA" id="ARBA00005417"/>
    </source>
</evidence>
<gene>
    <name evidence="6" type="ORF">ACFFP1_00315</name>
</gene>
<keyword evidence="2" id="KW-0813">Transport</keyword>
<keyword evidence="4 6" id="KW-0067">ATP-binding</keyword>
<feature type="domain" description="ABC transporter" evidence="5">
    <location>
        <begin position="15"/>
        <end position="258"/>
    </location>
</feature>
<dbReference type="NCBIfam" id="TIGR01727">
    <property type="entry name" value="oligo_HPY"/>
    <property type="match status" value="1"/>
</dbReference>
<dbReference type="SUPFAM" id="SSF52540">
    <property type="entry name" value="P-loop containing nucleoside triphosphate hydrolases"/>
    <property type="match status" value="1"/>
</dbReference>
<dbReference type="PROSITE" id="PS00211">
    <property type="entry name" value="ABC_TRANSPORTER_1"/>
    <property type="match status" value="1"/>
</dbReference>
<dbReference type="InterPro" id="IPR017871">
    <property type="entry name" value="ABC_transporter-like_CS"/>
</dbReference>
<dbReference type="PROSITE" id="PS50893">
    <property type="entry name" value="ABC_TRANSPORTER_2"/>
    <property type="match status" value="1"/>
</dbReference>
<dbReference type="InterPro" id="IPR003593">
    <property type="entry name" value="AAA+_ATPase"/>
</dbReference>
<dbReference type="CDD" id="cd03257">
    <property type="entry name" value="ABC_NikE_OppD_transporters"/>
    <property type="match status" value="1"/>
</dbReference>
<dbReference type="InterPro" id="IPR027417">
    <property type="entry name" value="P-loop_NTPase"/>
</dbReference>
<dbReference type="InterPro" id="IPR003439">
    <property type="entry name" value="ABC_transporter-like_ATP-bd"/>
</dbReference>
<protein>
    <submittedName>
        <fullName evidence="6">ABC transporter ATP-binding protein</fullName>
    </submittedName>
</protein>
<evidence type="ECO:0000256" key="3">
    <source>
        <dbReference type="ARBA" id="ARBA00022741"/>
    </source>
</evidence>
<dbReference type="RefSeq" id="WP_234753488.1">
    <property type="nucleotide sequence ID" value="NZ_BAAAWN010000001.1"/>
</dbReference>
<evidence type="ECO:0000256" key="4">
    <source>
        <dbReference type="ARBA" id="ARBA00022840"/>
    </source>
</evidence>
<organism evidence="6 7">
    <name type="scientific">Arthrobacter ramosus</name>
    <dbReference type="NCBI Taxonomy" id="1672"/>
    <lineage>
        <taxon>Bacteria</taxon>
        <taxon>Bacillati</taxon>
        <taxon>Actinomycetota</taxon>
        <taxon>Actinomycetes</taxon>
        <taxon>Micrococcales</taxon>
        <taxon>Micrococcaceae</taxon>
        <taxon>Arthrobacter</taxon>
    </lineage>
</organism>
<evidence type="ECO:0000259" key="5">
    <source>
        <dbReference type="PROSITE" id="PS50893"/>
    </source>
</evidence>
<dbReference type="Gene3D" id="3.40.50.300">
    <property type="entry name" value="P-loop containing nucleotide triphosphate hydrolases"/>
    <property type="match status" value="1"/>
</dbReference>
<comment type="similarity">
    <text evidence="1">Belongs to the ABC transporter superfamily.</text>
</comment>
<dbReference type="Pfam" id="PF08352">
    <property type="entry name" value="oligo_HPY"/>
    <property type="match status" value="1"/>
</dbReference>
<dbReference type="PANTHER" id="PTHR43776">
    <property type="entry name" value="TRANSPORT ATP-BINDING PROTEIN"/>
    <property type="match status" value="1"/>
</dbReference>
<dbReference type="GO" id="GO:0005524">
    <property type="term" value="F:ATP binding"/>
    <property type="evidence" value="ECO:0007669"/>
    <property type="project" value="UniProtKB-KW"/>
</dbReference>
<dbReference type="Proteomes" id="UP001589702">
    <property type="component" value="Unassembled WGS sequence"/>
</dbReference>
<dbReference type="SMART" id="SM00382">
    <property type="entry name" value="AAA"/>
    <property type="match status" value="1"/>
</dbReference>
<evidence type="ECO:0000313" key="7">
    <source>
        <dbReference type="Proteomes" id="UP001589702"/>
    </source>
</evidence>
<keyword evidence="7" id="KW-1185">Reference proteome</keyword>
<dbReference type="InterPro" id="IPR013563">
    <property type="entry name" value="Oligopep_ABC_C"/>
</dbReference>
<dbReference type="PANTHER" id="PTHR43776:SF7">
    <property type="entry name" value="D,D-DIPEPTIDE TRANSPORT ATP-BINDING PROTEIN DDPF-RELATED"/>
    <property type="match status" value="1"/>
</dbReference>